<gene>
    <name evidence="1" type="ORF">FOM92_09050</name>
</gene>
<evidence type="ECO:0000313" key="2">
    <source>
        <dbReference type="Proteomes" id="UP000320160"/>
    </source>
</evidence>
<keyword evidence="1" id="KW-0378">Hydrolase</keyword>
<keyword evidence="2" id="KW-1185">Reference proteome</keyword>
<dbReference type="Gene3D" id="3.40.50.1820">
    <property type="entry name" value="alpha/beta hydrolase"/>
    <property type="match status" value="1"/>
</dbReference>
<reference evidence="1 2" key="1">
    <citation type="submission" date="2019-07" db="EMBL/GenBank/DDBJ databases">
        <authorList>
            <person name="Park M."/>
        </authorList>
    </citation>
    <scope>NUCLEOTIDE SEQUENCE [LARGE SCALE GENOMIC DNA]</scope>
    <source>
        <strain evidence="1 2">KCTC32445</strain>
    </source>
</reference>
<dbReference type="AlphaFoldDB" id="A0A553WCZ6"/>
<protein>
    <submittedName>
        <fullName evidence="1">Alpha/beta hydrolase</fullName>
    </submittedName>
</protein>
<proteinExistence type="predicted"/>
<comment type="caution">
    <text evidence="1">The sequence shown here is derived from an EMBL/GenBank/DDBJ whole genome shotgun (WGS) entry which is preliminary data.</text>
</comment>
<accession>A0A553WCZ6</accession>
<name>A0A553WCZ6_9SPHN</name>
<dbReference type="PANTHER" id="PTHR37946">
    <property type="entry name" value="SLL1969 PROTEIN"/>
    <property type="match status" value="1"/>
</dbReference>
<dbReference type="EMBL" id="VKKU01000002">
    <property type="protein sequence ID" value="TSB02559.1"/>
    <property type="molecule type" value="Genomic_DNA"/>
</dbReference>
<dbReference type="OrthoDB" id="7389193at2"/>
<dbReference type="Proteomes" id="UP000320160">
    <property type="component" value="Unassembled WGS sequence"/>
</dbReference>
<sequence length="262" mass="28637">MAAENPHAAVKAPSLLLILSELPRALLETGSLPWAAPFLLQAPKGDGHPVMLLPGFMASEFSMKPLHSYLKKLGYDPYHWELGRNLGHKAVGQEGEKMIARLDEIYAKTGKKVSLVGWSLGGSFARMLSRRRPDKIRQVISLGSPIKGTPKSTNAWRAYQYVTGQKLDDPKMREQVSEGHAVPPVPSTAIFSRNDGVVAWQNSREPASDTTDNIEVRGSHCGLGANPAVLWAIADRLAQPEDGWKPFERTGARALVYPSSGH</sequence>
<dbReference type="SUPFAM" id="SSF53474">
    <property type="entry name" value="alpha/beta-Hydrolases"/>
    <property type="match status" value="1"/>
</dbReference>
<dbReference type="PANTHER" id="PTHR37946:SF1">
    <property type="entry name" value="SLL1969 PROTEIN"/>
    <property type="match status" value="1"/>
</dbReference>
<dbReference type="InterPro" id="IPR029058">
    <property type="entry name" value="AB_hydrolase_fold"/>
</dbReference>
<evidence type="ECO:0000313" key="1">
    <source>
        <dbReference type="EMBL" id="TSB02559.1"/>
    </source>
</evidence>
<dbReference type="Pfam" id="PF02089">
    <property type="entry name" value="Palm_thioest"/>
    <property type="match status" value="1"/>
</dbReference>
<organism evidence="1 2">
    <name type="scientific">Sphingorhabdus contaminans</name>
    <dbReference type="NCBI Taxonomy" id="1343899"/>
    <lineage>
        <taxon>Bacteria</taxon>
        <taxon>Pseudomonadati</taxon>
        <taxon>Pseudomonadota</taxon>
        <taxon>Alphaproteobacteria</taxon>
        <taxon>Sphingomonadales</taxon>
        <taxon>Sphingomonadaceae</taxon>
        <taxon>Sphingorhabdus</taxon>
    </lineage>
</organism>
<dbReference type="GO" id="GO:0016787">
    <property type="term" value="F:hydrolase activity"/>
    <property type="evidence" value="ECO:0007669"/>
    <property type="project" value="UniProtKB-KW"/>
</dbReference>